<dbReference type="Proteomes" id="UP001198893">
    <property type="component" value="Unassembled WGS sequence"/>
</dbReference>
<organism evidence="1 2">
    <name type="scientific">Roseburia amylophila</name>
    <dbReference type="NCBI Taxonomy" id="2981794"/>
    <lineage>
        <taxon>Bacteria</taxon>
        <taxon>Bacillati</taxon>
        <taxon>Bacillota</taxon>
        <taxon>Clostridia</taxon>
        <taxon>Lachnospirales</taxon>
        <taxon>Lachnospiraceae</taxon>
        <taxon>Roseburia</taxon>
    </lineage>
</organism>
<evidence type="ECO:0000313" key="2">
    <source>
        <dbReference type="Proteomes" id="UP001198893"/>
    </source>
</evidence>
<dbReference type="AlphaFoldDB" id="A0AAW4WIH6"/>
<evidence type="ECO:0000313" key="1">
    <source>
        <dbReference type="EMBL" id="MCC2242546.1"/>
    </source>
</evidence>
<comment type="caution">
    <text evidence="1">The sequence shown here is derived from an EMBL/GenBank/DDBJ whole genome shotgun (WGS) entry which is preliminary data.</text>
</comment>
<evidence type="ECO:0008006" key="3">
    <source>
        <dbReference type="Google" id="ProtNLM"/>
    </source>
</evidence>
<protein>
    <recommendedName>
        <fullName evidence="3">DUF4194 domain-containing protein</fullName>
    </recommendedName>
</protein>
<dbReference type="EMBL" id="JAJEQW010000010">
    <property type="protein sequence ID" value="MCC2242546.1"/>
    <property type="molecule type" value="Genomic_DNA"/>
</dbReference>
<dbReference type="RefSeq" id="WP_118639375.1">
    <property type="nucleotide sequence ID" value="NZ_JAJEQW010000010.1"/>
</dbReference>
<sequence>MEEMMLLSRNQMFSILRIGRILSSSDSYRYLMDELIQVVREKDGNKNCMKAIIDKGGEMYCHEPGVEGFKYEAHMRMSEMLKSFNKKYYQTEVLFSFVKMDEAFFIQEFRINRWIRSLKREMEADIEEPMDTLIQLKKVLRIKLLKEKDTSREKSKRNHWYHALYDMVSCICTDEFIVPESGTERRK</sequence>
<gene>
    <name evidence="1" type="ORF">LKD47_09585</name>
</gene>
<accession>A0AAW4WIH6</accession>
<reference evidence="1" key="1">
    <citation type="submission" date="2021-10" db="EMBL/GenBank/DDBJ databases">
        <title>Anaerobic single-cell dispensing facilitates the cultivation of human gut bacteria.</title>
        <authorList>
            <person name="Afrizal A."/>
        </authorList>
    </citation>
    <scope>NUCLEOTIDE SEQUENCE</scope>
    <source>
        <strain evidence="1">CLA-AA-H204</strain>
    </source>
</reference>
<proteinExistence type="predicted"/>
<name>A0AAW4WIH6_9FIRM</name>